<accession>A0A2P7RDP9</accession>
<proteinExistence type="predicted"/>
<evidence type="ECO:0008006" key="3">
    <source>
        <dbReference type="Google" id="ProtNLM"/>
    </source>
</evidence>
<evidence type="ECO:0000313" key="2">
    <source>
        <dbReference type="Proteomes" id="UP000242181"/>
    </source>
</evidence>
<dbReference type="Proteomes" id="UP000242181">
    <property type="component" value="Unassembled WGS sequence"/>
</dbReference>
<dbReference type="AlphaFoldDB" id="A0A2P7RDP9"/>
<dbReference type="InterPro" id="IPR027417">
    <property type="entry name" value="P-loop_NTPase"/>
</dbReference>
<dbReference type="EMBL" id="PXYH01000001">
    <property type="protein sequence ID" value="PSJ48343.1"/>
    <property type="molecule type" value="Genomic_DNA"/>
</dbReference>
<dbReference type="SUPFAM" id="SSF52540">
    <property type="entry name" value="P-loop containing nucleoside triphosphate hydrolases"/>
    <property type="match status" value="1"/>
</dbReference>
<dbReference type="Gene3D" id="3.40.50.300">
    <property type="entry name" value="P-loop containing nucleotide triphosphate hydrolases"/>
    <property type="match status" value="1"/>
</dbReference>
<organism evidence="1 2">
    <name type="scientific">Zobellella taiwanensis</name>
    <dbReference type="NCBI Taxonomy" id="347535"/>
    <lineage>
        <taxon>Bacteria</taxon>
        <taxon>Pseudomonadati</taxon>
        <taxon>Pseudomonadota</taxon>
        <taxon>Gammaproteobacteria</taxon>
        <taxon>Aeromonadales</taxon>
        <taxon>Aeromonadaceae</taxon>
        <taxon>Zobellella</taxon>
    </lineage>
</organism>
<dbReference type="RefSeq" id="WP_106451796.1">
    <property type="nucleotide sequence ID" value="NZ_PXYH01000001.1"/>
</dbReference>
<gene>
    <name evidence="1" type="ORF">C7I36_00530</name>
</gene>
<comment type="caution">
    <text evidence="1">The sequence shown here is derived from an EMBL/GenBank/DDBJ whole genome shotgun (WGS) entry which is preliminary data.</text>
</comment>
<evidence type="ECO:0000313" key="1">
    <source>
        <dbReference type="EMBL" id="PSJ48343.1"/>
    </source>
</evidence>
<name>A0A2P7RDP9_9GAMM</name>
<reference evidence="1 2" key="1">
    <citation type="submission" date="2018-03" db="EMBL/GenBank/DDBJ databases">
        <title>The draft genome of Zobellella taiwanensis JCM 13381.</title>
        <authorList>
            <person name="Liu L."/>
            <person name="Li L."/>
            <person name="Wang T."/>
            <person name="Zhang X."/>
            <person name="Liang L."/>
        </authorList>
    </citation>
    <scope>NUCLEOTIDE SEQUENCE [LARGE SCALE GENOMIC DNA]</scope>
    <source>
        <strain evidence="1 2">JCM 13381</strain>
    </source>
</reference>
<keyword evidence="2" id="KW-1185">Reference proteome</keyword>
<sequence>MATILFTREPVFPSAGRAPASLAAAPAGLTPAGSGSSQQASLLARLADISRSDTGWILFANAPAPLSRRALVAAGINPARVMNAGKASPRLLEQALASPAIAALVYWPGHPPAAGRQCQTIPLLLEGRHPDALPALH</sequence>
<dbReference type="OrthoDB" id="5601064at2"/>
<protein>
    <recommendedName>
        <fullName evidence="3">Cell division inhibitor</fullName>
    </recommendedName>
</protein>